<accession>A0A498M5W4</accession>
<keyword evidence="3" id="KW-1185">Reference proteome</keyword>
<reference evidence="2 3" key="1">
    <citation type="submission" date="2018-03" db="EMBL/GenBank/DDBJ databases">
        <title>Draft genome sequence of Rohu Carp (Labeo rohita).</title>
        <authorList>
            <person name="Das P."/>
            <person name="Kushwaha B."/>
            <person name="Joshi C.G."/>
            <person name="Kumar D."/>
            <person name="Nagpure N.S."/>
            <person name="Sahoo L."/>
            <person name="Das S.P."/>
            <person name="Bit A."/>
            <person name="Patnaik S."/>
            <person name="Meher P.K."/>
            <person name="Jayasankar P."/>
            <person name="Koringa P.G."/>
            <person name="Patel N.V."/>
            <person name="Hinsu A.T."/>
            <person name="Kumar R."/>
            <person name="Pandey M."/>
            <person name="Agarwal S."/>
            <person name="Srivastava S."/>
            <person name="Singh M."/>
            <person name="Iquebal M.A."/>
            <person name="Jaiswal S."/>
            <person name="Angadi U.B."/>
            <person name="Kumar N."/>
            <person name="Raza M."/>
            <person name="Shah T.M."/>
            <person name="Rai A."/>
            <person name="Jena J.K."/>
        </authorList>
    </citation>
    <scope>NUCLEOTIDE SEQUENCE [LARGE SCALE GENOMIC DNA]</scope>
    <source>
        <strain evidence="2">DASCIFA01</strain>
        <tissue evidence="2">Testis</tissue>
    </source>
</reference>
<name>A0A498M5W4_LABRO</name>
<evidence type="ECO:0000313" key="3">
    <source>
        <dbReference type="Proteomes" id="UP000290572"/>
    </source>
</evidence>
<protein>
    <submittedName>
        <fullName evidence="2">Uncharacterized protein</fullName>
    </submittedName>
</protein>
<dbReference type="AlphaFoldDB" id="A0A498M5W4"/>
<feature type="region of interest" description="Disordered" evidence="1">
    <location>
        <begin position="1"/>
        <end position="25"/>
    </location>
</feature>
<organism evidence="2 3">
    <name type="scientific">Labeo rohita</name>
    <name type="common">Indian major carp</name>
    <name type="synonym">Cyprinus rohita</name>
    <dbReference type="NCBI Taxonomy" id="84645"/>
    <lineage>
        <taxon>Eukaryota</taxon>
        <taxon>Metazoa</taxon>
        <taxon>Chordata</taxon>
        <taxon>Craniata</taxon>
        <taxon>Vertebrata</taxon>
        <taxon>Euteleostomi</taxon>
        <taxon>Actinopterygii</taxon>
        <taxon>Neopterygii</taxon>
        <taxon>Teleostei</taxon>
        <taxon>Ostariophysi</taxon>
        <taxon>Cypriniformes</taxon>
        <taxon>Cyprinidae</taxon>
        <taxon>Labeoninae</taxon>
        <taxon>Labeonini</taxon>
        <taxon>Labeo</taxon>
    </lineage>
</organism>
<proteinExistence type="predicted"/>
<dbReference type="EMBL" id="QBIY01012873">
    <property type="protein sequence ID" value="RXN14876.1"/>
    <property type="molecule type" value="Genomic_DNA"/>
</dbReference>
<comment type="caution">
    <text evidence="2">The sequence shown here is derived from an EMBL/GenBank/DDBJ whole genome shotgun (WGS) entry which is preliminary data.</text>
</comment>
<sequence length="95" mass="10827">MSDAPETVGQIFSAPSEETHETTAPVTTFCTNERRRSAGNGAIIALTCPTSRRRRYIFHEDKFAKQNLQPTSEYFMPSRCAPVFMDSIRRLLEQK</sequence>
<evidence type="ECO:0000256" key="1">
    <source>
        <dbReference type="SAM" id="MobiDB-lite"/>
    </source>
</evidence>
<gene>
    <name evidence="2" type="ORF">ROHU_028501</name>
</gene>
<evidence type="ECO:0000313" key="2">
    <source>
        <dbReference type="EMBL" id="RXN14876.1"/>
    </source>
</evidence>
<dbReference type="Proteomes" id="UP000290572">
    <property type="component" value="Unassembled WGS sequence"/>
</dbReference>